<dbReference type="InterPro" id="IPR021475">
    <property type="entry name" value="Pants/Emi1-like"/>
</dbReference>
<evidence type="ECO:0000256" key="3">
    <source>
        <dbReference type="ARBA" id="ARBA00044072"/>
    </source>
</evidence>
<protein>
    <recommendedName>
        <fullName evidence="3">Synaptic plasticity regulator PANTS</fullName>
    </recommendedName>
    <alternativeName>
        <fullName evidence="4">Plasticity-associated neural transcript short</fullName>
    </alternativeName>
</protein>
<accession>A0AA40FI02</accession>
<evidence type="ECO:0000313" key="6">
    <source>
        <dbReference type="Proteomes" id="UP001177670"/>
    </source>
</evidence>
<comment type="similarity">
    <text evidence="1">Belongs to the UPF0545 family.</text>
</comment>
<dbReference type="AlphaFoldDB" id="A0AA40FI02"/>
<comment type="subcellular location">
    <subcellularLocation>
        <location evidence="2">Synaptic cleft</location>
    </subcellularLocation>
</comment>
<comment type="caution">
    <text evidence="5">The sequence shown here is derived from an EMBL/GenBank/DDBJ whole genome shotgun (WGS) entry which is preliminary data.</text>
</comment>
<dbReference type="PANTHER" id="PTHR28052:SF1">
    <property type="entry name" value="UPF0545 PROTEIN C22ORF39"/>
    <property type="match status" value="1"/>
</dbReference>
<evidence type="ECO:0000256" key="1">
    <source>
        <dbReference type="ARBA" id="ARBA00006412"/>
    </source>
</evidence>
<dbReference type="GO" id="GO:0043083">
    <property type="term" value="C:synaptic cleft"/>
    <property type="evidence" value="ECO:0007669"/>
    <property type="project" value="UniProtKB-SubCell"/>
</dbReference>
<organism evidence="5 6">
    <name type="scientific">Melipona bicolor</name>
    <dbReference type="NCBI Taxonomy" id="60889"/>
    <lineage>
        <taxon>Eukaryota</taxon>
        <taxon>Metazoa</taxon>
        <taxon>Ecdysozoa</taxon>
        <taxon>Arthropoda</taxon>
        <taxon>Hexapoda</taxon>
        <taxon>Insecta</taxon>
        <taxon>Pterygota</taxon>
        <taxon>Neoptera</taxon>
        <taxon>Endopterygota</taxon>
        <taxon>Hymenoptera</taxon>
        <taxon>Apocrita</taxon>
        <taxon>Aculeata</taxon>
        <taxon>Apoidea</taxon>
        <taxon>Anthophila</taxon>
        <taxon>Apidae</taxon>
        <taxon>Melipona</taxon>
    </lineage>
</organism>
<dbReference type="EMBL" id="JAHYIQ010000037">
    <property type="protein sequence ID" value="KAK1119260.1"/>
    <property type="molecule type" value="Genomic_DNA"/>
</dbReference>
<sequence>MPEPNNTVENDVPEEKIQDEWLIRPCAAYKEEYTDCTSIKGRFHQYFIYGEILDCKQWKIDYENCNLWTEHKNEKACYELINSEKTRRWNRLKDHYTNDVWEKRDKPPENWNAPLPKWLEERNSNSYLKIVNEKLKETKDEISNRSFCTIM</sequence>
<evidence type="ECO:0000256" key="2">
    <source>
        <dbReference type="ARBA" id="ARBA00043942"/>
    </source>
</evidence>
<evidence type="ECO:0000313" key="5">
    <source>
        <dbReference type="EMBL" id="KAK1119260.1"/>
    </source>
</evidence>
<dbReference type="PANTHER" id="PTHR28052">
    <property type="entry name" value="UPF0545 PROTEIN C22ORF39"/>
    <property type="match status" value="1"/>
</dbReference>
<reference evidence="5" key="1">
    <citation type="submission" date="2021-10" db="EMBL/GenBank/DDBJ databases">
        <title>Melipona bicolor Genome sequencing and assembly.</title>
        <authorList>
            <person name="Araujo N.S."/>
            <person name="Arias M.C."/>
        </authorList>
    </citation>
    <scope>NUCLEOTIDE SEQUENCE</scope>
    <source>
        <strain evidence="5">USP_2M_L1-L4_2017</strain>
        <tissue evidence="5">Whole body</tissue>
    </source>
</reference>
<dbReference type="Proteomes" id="UP001177670">
    <property type="component" value="Unassembled WGS sequence"/>
</dbReference>
<evidence type="ECO:0000256" key="4">
    <source>
        <dbReference type="ARBA" id="ARBA00044235"/>
    </source>
</evidence>
<gene>
    <name evidence="5" type="ORF">K0M31_013449</name>
</gene>
<dbReference type="Pfam" id="PF11326">
    <property type="entry name" value="PANTS-like"/>
    <property type="match status" value="1"/>
</dbReference>
<name>A0AA40FI02_9HYME</name>
<proteinExistence type="inferred from homology"/>
<keyword evidence="6" id="KW-1185">Reference proteome</keyword>